<reference evidence="2" key="2">
    <citation type="submission" date="2024-05" db="EMBL/GenBank/DDBJ databases">
        <title>Rhodohalobacter halophilus gen. nov., sp. nov., a moderately halophilic member of the family Balneolaceae.</title>
        <authorList>
            <person name="Xia J."/>
        </authorList>
    </citation>
    <scope>NUCLEOTIDE SEQUENCE</scope>
    <source>
        <strain evidence="2">WB101</strain>
    </source>
</reference>
<accession>A0ABS9K8L0</accession>
<reference evidence="2" key="1">
    <citation type="submission" date="2022-01" db="EMBL/GenBank/DDBJ databases">
        <authorList>
            <person name="Wang Y."/>
        </authorList>
    </citation>
    <scope>NUCLEOTIDE SEQUENCE</scope>
    <source>
        <strain evidence="2">WB101</strain>
    </source>
</reference>
<dbReference type="Proteomes" id="UP001165366">
    <property type="component" value="Unassembled WGS sequence"/>
</dbReference>
<sequence>MSNCKFLDREAVVKEFSQFLQDNQLSSNQIQFINQMIEFYTLKGHLEIANLYEPPFDFIDQEGIDGVFRDQSNVVDLLIGKVKKLNEIKVG</sequence>
<comment type="caution">
    <text evidence="2">The sequence shown here is derived from an EMBL/GenBank/DDBJ whole genome shotgun (WGS) entry which is preliminary data.</text>
</comment>
<organism evidence="2 3">
    <name type="scientific">Rhodohalobacter sulfatireducens</name>
    <dbReference type="NCBI Taxonomy" id="2911366"/>
    <lineage>
        <taxon>Bacteria</taxon>
        <taxon>Pseudomonadati</taxon>
        <taxon>Balneolota</taxon>
        <taxon>Balneolia</taxon>
        <taxon>Balneolales</taxon>
        <taxon>Balneolaceae</taxon>
        <taxon>Rhodohalobacter</taxon>
    </lineage>
</organism>
<dbReference type="Pfam" id="PF08463">
    <property type="entry name" value="EcoEI_R_C"/>
    <property type="match status" value="1"/>
</dbReference>
<evidence type="ECO:0000313" key="2">
    <source>
        <dbReference type="EMBL" id="MCG2587181.1"/>
    </source>
</evidence>
<gene>
    <name evidence="2" type="ORF">L6773_01290</name>
</gene>
<proteinExistence type="predicted"/>
<feature type="domain" description="EcoEI R protein C-terminal" evidence="1">
    <location>
        <begin position="9"/>
        <end position="76"/>
    </location>
</feature>
<keyword evidence="3" id="KW-1185">Reference proteome</keyword>
<protein>
    <recommendedName>
        <fullName evidence="1">EcoEI R protein C-terminal domain-containing protein</fullName>
    </recommendedName>
</protein>
<name>A0ABS9K8L0_9BACT</name>
<dbReference type="RefSeq" id="WP_237852026.1">
    <property type="nucleotide sequence ID" value="NZ_JAKLWS010000001.1"/>
</dbReference>
<dbReference type="EMBL" id="JAKLWS010000001">
    <property type="protein sequence ID" value="MCG2587181.1"/>
    <property type="molecule type" value="Genomic_DNA"/>
</dbReference>
<dbReference type="InterPro" id="IPR013670">
    <property type="entry name" value="EcoEI_R_C_dom"/>
</dbReference>
<evidence type="ECO:0000313" key="3">
    <source>
        <dbReference type="Proteomes" id="UP001165366"/>
    </source>
</evidence>
<evidence type="ECO:0000259" key="1">
    <source>
        <dbReference type="Pfam" id="PF08463"/>
    </source>
</evidence>